<organism evidence="12 13">
    <name type="scientific">Haloplasma contractile SSD-17B</name>
    <dbReference type="NCBI Taxonomy" id="1033810"/>
    <lineage>
        <taxon>Bacteria</taxon>
        <taxon>Bacillati</taxon>
        <taxon>Mycoplasmatota</taxon>
        <taxon>Mollicutes</taxon>
        <taxon>Haloplasmatales</taxon>
        <taxon>Haloplasmataceae</taxon>
        <taxon>Haloplasma</taxon>
    </lineage>
</organism>
<name>F7Q1N6_9MOLU</name>
<dbReference type="InterPro" id="IPR015422">
    <property type="entry name" value="PyrdxlP-dep_Trfase_small"/>
</dbReference>
<dbReference type="RefSeq" id="WP_008825694.1">
    <property type="nucleotide sequence ID" value="NZ_AFNU02000003.1"/>
</dbReference>
<evidence type="ECO:0000256" key="5">
    <source>
        <dbReference type="ARBA" id="ARBA00022723"/>
    </source>
</evidence>
<dbReference type="PANTHER" id="PTHR11601">
    <property type="entry name" value="CYSTEINE DESULFURYLASE FAMILY MEMBER"/>
    <property type="match status" value="1"/>
</dbReference>
<dbReference type="SUPFAM" id="SSF53383">
    <property type="entry name" value="PLP-dependent transferases"/>
    <property type="match status" value="1"/>
</dbReference>
<dbReference type="InterPro" id="IPR000192">
    <property type="entry name" value="Aminotrans_V_dom"/>
</dbReference>
<dbReference type="eggNOG" id="COG1104">
    <property type="taxonomic scope" value="Bacteria"/>
</dbReference>
<evidence type="ECO:0000313" key="12">
    <source>
        <dbReference type="EMBL" id="ERJ12893.1"/>
    </source>
</evidence>
<evidence type="ECO:0000256" key="4">
    <source>
        <dbReference type="ARBA" id="ARBA00022679"/>
    </source>
</evidence>
<dbReference type="STRING" id="1033810.HLPCO_001233"/>
<comment type="caution">
    <text evidence="12">The sequence shown here is derived from an EMBL/GenBank/DDBJ whole genome shotgun (WGS) entry which is preliminary data.</text>
</comment>
<gene>
    <name evidence="12" type="primary">iscS</name>
    <name evidence="12" type="ORF">HLPCO_001233</name>
</gene>
<keyword evidence="6" id="KW-0663">Pyridoxal phosphate</keyword>
<dbReference type="Pfam" id="PF00266">
    <property type="entry name" value="Aminotran_5"/>
    <property type="match status" value="1"/>
</dbReference>
<keyword evidence="13" id="KW-1185">Reference proteome</keyword>
<dbReference type="Gene3D" id="3.90.1150.10">
    <property type="entry name" value="Aspartate Aminotransferase, domain 1"/>
    <property type="match status" value="1"/>
</dbReference>
<protein>
    <recommendedName>
        <fullName evidence="3">cysteine desulfurase</fullName>
        <ecNumber evidence="3">2.8.1.7</ecNumber>
    </recommendedName>
</protein>
<evidence type="ECO:0000256" key="8">
    <source>
        <dbReference type="ARBA" id="ARBA00023014"/>
    </source>
</evidence>
<keyword evidence="5" id="KW-0479">Metal-binding</keyword>
<dbReference type="InterPro" id="IPR015424">
    <property type="entry name" value="PyrdxlP-dep_Trfase"/>
</dbReference>
<dbReference type="EC" id="2.8.1.7" evidence="3"/>
<sequence>MKPIYLDHASTTKLNEEVLKEMMPYLRDQFENPSSLYEAAINNKKAINQSRKKVSEIINAKPSEVYFTSGGSEANNWALKGVAFSYTEKKEIITTPIEHHSISHTVTFLESIGYTIHYLNVDEEGFIDLNHLEQLINKDTLLVSVIMANNEIGTIQDIKSVHSICKIHDVLLHVDAVQAICHIPVDVQGLGVDLLSFSAHKFYGPKGIGCLYVKDGIEIENLIHGGKQEQGIRSGTENVAGIVGMAKAMEIKIHNMTEESERQIKMASYLYNRLRNSIEQVKLNGPKIGSKRRLPGNINLSFKDVDASIMCFILNKKGIYISTGSACNSGAIEPSHVLKAINVPDDFIEGSIRISLGEATTKREIDVFCDEVIELIENDLV</sequence>
<dbReference type="EMBL" id="AFNU02000003">
    <property type="protein sequence ID" value="ERJ12893.1"/>
    <property type="molecule type" value="Genomic_DNA"/>
</dbReference>
<dbReference type="GO" id="GO:0031071">
    <property type="term" value="F:cysteine desulfurase activity"/>
    <property type="evidence" value="ECO:0007669"/>
    <property type="project" value="UniProtKB-EC"/>
</dbReference>
<dbReference type="Gene3D" id="3.40.640.10">
    <property type="entry name" value="Type I PLP-dependent aspartate aminotransferase-like (Major domain)"/>
    <property type="match status" value="1"/>
</dbReference>
<evidence type="ECO:0000256" key="9">
    <source>
        <dbReference type="ARBA" id="ARBA00050776"/>
    </source>
</evidence>
<evidence type="ECO:0000313" key="13">
    <source>
        <dbReference type="Proteomes" id="UP000005707"/>
    </source>
</evidence>
<evidence type="ECO:0000256" key="2">
    <source>
        <dbReference type="ARBA" id="ARBA00006490"/>
    </source>
</evidence>
<dbReference type="GO" id="GO:0046872">
    <property type="term" value="F:metal ion binding"/>
    <property type="evidence" value="ECO:0007669"/>
    <property type="project" value="UniProtKB-KW"/>
</dbReference>
<evidence type="ECO:0000256" key="3">
    <source>
        <dbReference type="ARBA" id="ARBA00012239"/>
    </source>
</evidence>
<reference evidence="12 13" key="1">
    <citation type="journal article" date="2011" name="J. Bacteriol.">
        <title>Genome sequence of Haloplasma contractile, an unusual contractile bacterium from a deep-sea anoxic brine lake.</title>
        <authorList>
            <person name="Antunes A."/>
            <person name="Alam I."/>
            <person name="El Dorry H."/>
            <person name="Siam R."/>
            <person name="Robertson A."/>
            <person name="Bajic V.B."/>
            <person name="Stingl U."/>
        </authorList>
    </citation>
    <scope>NUCLEOTIDE SEQUENCE [LARGE SCALE GENOMIC DNA]</scope>
    <source>
        <strain evidence="12 13">SSD-17B</strain>
    </source>
</reference>
<dbReference type="Gene3D" id="1.10.260.50">
    <property type="match status" value="1"/>
</dbReference>
<dbReference type="PANTHER" id="PTHR11601:SF34">
    <property type="entry name" value="CYSTEINE DESULFURASE"/>
    <property type="match status" value="1"/>
</dbReference>
<dbReference type="FunFam" id="3.40.640.10:FF:000084">
    <property type="entry name" value="IscS-like cysteine desulfurase"/>
    <property type="match status" value="1"/>
</dbReference>
<dbReference type="InterPro" id="IPR020578">
    <property type="entry name" value="Aminotrans_V_PyrdxlP_BS"/>
</dbReference>
<dbReference type="OrthoDB" id="9808002at2"/>
<dbReference type="Proteomes" id="UP000005707">
    <property type="component" value="Unassembled WGS sequence"/>
</dbReference>
<comment type="cofactor">
    <cofactor evidence="1 10">
        <name>pyridoxal 5'-phosphate</name>
        <dbReference type="ChEBI" id="CHEBI:597326"/>
    </cofactor>
</comment>
<evidence type="ECO:0000256" key="10">
    <source>
        <dbReference type="RuleBase" id="RU004504"/>
    </source>
</evidence>
<keyword evidence="4 12" id="KW-0808">Transferase</keyword>
<dbReference type="InParanoid" id="F7Q1N6"/>
<dbReference type="InterPro" id="IPR016454">
    <property type="entry name" value="Cysteine_dSase"/>
</dbReference>
<feature type="domain" description="Aminotransferase class V" evidence="11">
    <location>
        <begin position="4"/>
        <end position="368"/>
    </location>
</feature>
<comment type="similarity">
    <text evidence="2">Belongs to the class-V pyridoxal-phosphate-dependent aminotransferase family. NifS/IscS subfamily.</text>
</comment>
<dbReference type="PIRSF" id="PIRSF005572">
    <property type="entry name" value="NifS"/>
    <property type="match status" value="1"/>
</dbReference>
<proteinExistence type="inferred from homology"/>
<dbReference type="GO" id="GO:0051536">
    <property type="term" value="F:iron-sulfur cluster binding"/>
    <property type="evidence" value="ECO:0007669"/>
    <property type="project" value="UniProtKB-KW"/>
</dbReference>
<evidence type="ECO:0000256" key="6">
    <source>
        <dbReference type="ARBA" id="ARBA00022898"/>
    </source>
</evidence>
<keyword evidence="7" id="KW-0408">Iron</keyword>
<evidence type="ECO:0000256" key="7">
    <source>
        <dbReference type="ARBA" id="ARBA00023004"/>
    </source>
</evidence>
<accession>F7Q1N6</accession>
<evidence type="ECO:0000259" key="11">
    <source>
        <dbReference type="Pfam" id="PF00266"/>
    </source>
</evidence>
<dbReference type="AlphaFoldDB" id="F7Q1N6"/>
<dbReference type="InterPro" id="IPR015421">
    <property type="entry name" value="PyrdxlP-dep_Trfase_major"/>
</dbReference>
<evidence type="ECO:0000256" key="1">
    <source>
        <dbReference type="ARBA" id="ARBA00001933"/>
    </source>
</evidence>
<dbReference type="FunCoup" id="F7Q1N6">
    <property type="interactions" value="377"/>
</dbReference>
<keyword evidence="8" id="KW-0411">Iron-sulfur</keyword>
<reference evidence="12 13" key="2">
    <citation type="journal article" date="2013" name="PLoS ONE">
        <title>INDIGO - INtegrated Data Warehouse of MIcrobial GenOmes with Examples from the Red Sea Extremophiles.</title>
        <authorList>
            <person name="Alam I."/>
            <person name="Antunes A."/>
            <person name="Kamau A.A."/>
            <person name="Ba Alawi W."/>
            <person name="Kalkatawi M."/>
            <person name="Stingl U."/>
            <person name="Bajic V.B."/>
        </authorList>
    </citation>
    <scope>NUCLEOTIDE SEQUENCE [LARGE SCALE GENOMIC DNA]</scope>
    <source>
        <strain evidence="12 13">SSD-17B</strain>
    </source>
</reference>
<dbReference type="NCBIfam" id="NF002806">
    <property type="entry name" value="PRK02948.1"/>
    <property type="match status" value="1"/>
</dbReference>
<comment type="catalytic activity">
    <reaction evidence="9">
        <text>(sulfur carrier)-H + L-cysteine = (sulfur carrier)-SH + L-alanine</text>
        <dbReference type="Rhea" id="RHEA:43892"/>
        <dbReference type="Rhea" id="RHEA-COMP:14737"/>
        <dbReference type="Rhea" id="RHEA-COMP:14739"/>
        <dbReference type="ChEBI" id="CHEBI:29917"/>
        <dbReference type="ChEBI" id="CHEBI:35235"/>
        <dbReference type="ChEBI" id="CHEBI:57972"/>
        <dbReference type="ChEBI" id="CHEBI:64428"/>
        <dbReference type="EC" id="2.8.1.7"/>
    </reaction>
</comment>
<dbReference type="PROSITE" id="PS00595">
    <property type="entry name" value="AA_TRANSFER_CLASS_5"/>
    <property type="match status" value="1"/>
</dbReference>